<evidence type="ECO:0000313" key="2">
    <source>
        <dbReference type="Proteomes" id="UP000198694"/>
    </source>
</evidence>
<accession>A0A1G8VSJ5</accession>
<proteinExistence type="predicted"/>
<dbReference type="RefSeq" id="WP_139184375.1">
    <property type="nucleotide sequence ID" value="NZ_FNFL01000001.1"/>
</dbReference>
<dbReference type="Proteomes" id="UP000198694">
    <property type="component" value="Unassembled WGS sequence"/>
</dbReference>
<name>A0A1G8VSJ5_9BACI</name>
<organism evidence="1 2">
    <name type="scientific">Sediminibacillus albus</name>
    <dbReference type="NCBI Taxonomy" id="407036"/>
    <lineage>
        <taxon>Bacteria</taxon>
        <taxon>Bacillati</taxon>
        <taxon>Bacillota</taxon>
        <taxon>Bacilli</taxon>
        <taxon>Bacillales</taxon>
        <taxon>Bacillaceae</taxon>
        <taxon>Sediminibacillus</taxon>
    </lineage>
</organism>
<keyword evidence="2" id="KW-1185">Reference proteome</keyword>
<dbReference type="EMBL" id="FNFL01000001">
    <property type="protein sequence ID" value="SDJ69078.1"/>
    <property type="molecule type" value="Genomic_DNA"/>
</dbReference>
<dbReference type="STRING" id="407036.SAMN05216243_0330"/>
<dbReference type="InterPro" id="IPR049615">
    <property type="entry name" value="BH0509-like"/>
</dbReference>
<dbReference type="AlphaFoldDB" id="A0A1G8VSJ5"/>
<protein>
    <recommendedName>
        <fullName evidence="3">BH0509 family protein</fullName>
    </recommendedName>
</protein>
<reference evidence="1 2" key="1">
    <citation type="submission" date="2016-10" db="EMBL/GenBank/DDBJ databases">
        <authorList>
            <person name="de Groot N.N."/>
        </authorList>
    </citation>
    <scope>NUCLEOTIDE SEQUENCE [LARGE SCALE GENOMIC DNA]</scope>
    <source>
        <strain evidence="1 2">CGMCC 1.6502</strain>
    </source>
</reference>
<sequence length="48" mass="5900">MSQVVRENMMERLSDLAALDKEEIFNMTDAEIEYYHWLYFEESVYDLM</sequence>
<dbReference type="OrthoDB" id="2913928at2"/>
<gene>
    <name evidence="1" type="ORF">SAMN05216243_0330</name>
</gene>
<dbReference type="NCBIfam" id="NF033562">
    <property type="entry name" value="BH0509_fam"/>
    <property type="match status" value="1"/>
</dbReference>
<evidence type="ECO:0000313" key="1">
    <source>
        <dbReference type="EMBL" id="SDJ69078.1"/>
    </source>
</evidence>
<evidence type="ECO:0008006" key="3">
    <source>
        <dbReference type="Google" id="ProtNLM"/>
    </source>
</evidence>